<gene>
    <name evidence="1" type="ordered locus">Arch_0705</name>
</gene>
<dbReference type="KEGG" id="ahe:Arch_0705"/>
<keyword evidence="2" id="KW-1185">Reference proteome</keyword>
<protein>
    <submittedName>
        <fullName evidence="1">Uncharacterized protein</fullName>
    </submittedName>
</protein>
<dbReference type="AlphaFoldDB" id="D7BND9"/>
<dbReference type="Proteomes" id="UP000000376">
    <property type="component" value="Chromosome"/>
</dbReference>
<proteinExistence type="predicted"/>
<accession>D7BND9</accession>
<dbReference type="HOGENOM" id="CLU_1626347_0_0_11"/>
<dbReference type="EMBL" id="CP002045">
    <property type="protein sequence ID" value="ADH92438.1"/>
    <property type="molecule type" value="Genomic_DNA"/>
</dbReference>
<dbReference type="OrthoDB" id="3260805at2"/>
<sequence>MFWKRNNYPRFLHHPSAGMPTAAQQVFGLEAEGSTAEETWIAAWPTFLSIVTATGDRQDYEWFEFESAAWDQESRLLSLTFVDSSQQNRELHLPERADEVLLTMIHERIERSIVCRSSAVLPSGAHARGQIRRKSDETLFVQLIVDSQPLQSDAVALRKMESELRDMAGMSI</sequence>
<dbReference type="eggNOG" id="ENOG5032V3S">
    <property type="taxonomic scope" value="Bacteria"/>
</dbReference>
<dbReference type="RefSeq" id="WP_013169936.1">
    <property type="nucleotide sequence ID" value="NC_014218.1"/>
</dbReference>
<dbReference type="STRING" id="644284.Arch_0705"/>
<evidence type="ECO:0000313" key="2">
    <source>
        <dbReference type="Proteomes" id="UP000000376"/>
    </source>
</evidence>
<evidence type="ECO:0000313" key="1">
    <source>
        <dbReference type="EMBL" id="ADH92438.1"/>
    </source>
</evidence>
<reference evidence="1 2" key="1">
    <citation type="journal article" date="2010" name="Stand. Genomic Sci.">
        <title>Complete genome sequence of Arcanobacterium haemolyticum type strain (11018).</title>
        <authorList>
            <person name="Yasawong M."/>
            <person name="Teshima H."/>
            <person name="Lapidus A."/>
            <person name="Nolan M."/>
            <person name="Lucas S."/>
            <person name="Glavina Del Rio T."/>
            <person name="Tice H."/>
            <person name="Cheng J."/>
            <person name="Bruce D."/>
            <person name="Detter C."/>
            <person name="Tapia R."/>
            <person name="Han C."/>
            <person name="Goodwin L."/>
            <person name="Pitluck S."/>
            <person name="Liolios K."/>
            <person name="Ivanova N."/>
            <person name="Mavromatis K."/>
            <person name="Mikhailova N."/>
            <person name="Pati A."/>
            <person name="Chen A."/>
            <person name="Palaniappan K."/>
            <person name="Land M."/>
            <person name="Hauser L."/>
            <person name="Chang Y."/>
            <person name="Jeffries C."/>
            <person name="Rohde M."/>
            <person name="Sikorski J."/>
            <person name="Pukall R."/>
            <person name="Goker M."/>
            <person name="Woyke T."/>
            <person name="Bristow J."/>
            <person name="Eisen J."/>
            <person name="Markowitz V."/>
            <person name="Hugenholtz P."/>
            <person name="Kyrpides N."/>
            <person name="Klenk H."/>
        </authorList>
    </citation>
    <scope>NUCLEOTIDE SEQUENCE [LARGE SCALE GENOMIC DNA]</scope>
    <source>
        <strain evidence="2">ATCC 9345 / DSM 20595 / CCUG 17215 / LMG 16163 / NBRC 15585 / NCTC 8452 / 11018</strain>
    </source>
</reference>
<name>D7BND9_ARCHD</name>
<organism evidence="1 2">
    <name type="scientific">Arcanobacterium haemolyticum (strain ATCC 9345 / DSM 20595 / CCM 5947 / CCUG 17215 / LMG 16163 / NBRC 15585 / NCTC 8452 / 11018)</name>
    <dbReference type="NCBI Taxonomy" id="644284"/>
    <lineage>
        <taxon>Bacteria</taxon>
        <taxon>Bacillati</taxon>
        <taxon>Actinomycetota</taxon>
        <taxon>Actinomycetes</taxon>
        <taxon>Actinomycetales</taxon>
        <taxon>Actinomycetaceae</taxon>
        <taxon>Arcanobacterium</taxon>
    </lineage>
</organism>